<feature type="compositionally biased region" description="Basic and acidic residues" evidence="1">
    <location>
        <begin position="1"/>
        <end position="27"/>
    </location>
</feature>
<evidence type="ECO:0000313" key="2">
    <source>
        <dbReference type="EMBL" id="KYQ59216.1"/>
    </source>
</evidence>
<name>A0A151XFR7_9HYME</name>
<evidence type="ECO:0000256" key="1">
    <source>
        <dbReference type="SAM" id="MobiDB-lite"/>
    </source>
</evidence>
<sequence length="91" mass="9886">KEKQRYATANESKRASEQDTTRKDGTKNDGTVGGLGEGNFVDATFPAGERCSLTGHRTERGNIYRTETFSKVTGSGSDHALRCTCLREAAK</sequence>
<protein>
    <submittedName>
        <fullName evidence="2">Uncharacterized protein</fullName>
    </submittedName>
</protein>
<keyword evidence="3" id="KW-1185">Reference proteome</keyword>
<organism evidence="2 3">
    <name type="scientific">Mycetomoellerius zeteki</name>
    <dbReference type="NCBI Taxonomy" id="64791"/>
    <lineage>
        <taxon>Eukaryota</taxon>
        <taxon>Metazoa</taxon>
        <taxon>Ecdysozoa</taxon>
        <taxon>Arthropoda</taxon>
        <taxon>Hexapoda</taxon>
        <taxon>Insecta</taxon>
        <taxon>Pterygota</taxon>
        <taxon>Neoptera</taxon>
        <taxon>Endopterygota</taxon>
        <taxon>Hymenoptera</taxon>
        <taxon>Apocrita</taxon>
        <taxon>Aculeata</taxon>
        <taxon>Formicoidea</taxon>
        <taxon>Formicidae</taxon>
        <taxon>Myrmicinae</taxon>
        <taxon>Mycetomoellerius</taxon>
    </lineage>
</organism>
<dbReference type="AlphaFoldDB" id="A0A151XFR7"/>
<dbReference type="Proteomes" id="UP000075809">
    <property type="component" value="Unassembled WGS sequence"/>
</dbReference>
<proteinExistence type="predicted"/>
<feature type="non-terminal residue" evidence="2">
    <location>
        <position position="1"/>
    </location>
</feature>
<reference evidence="2 3" key="1">
    <citation type="submission" date="2015-09" db="EMBL/GenBank/DDBJ databases">
        <title>Trachymyrmex zeteki WGS genome.</title>
        <authorList>
            <person name="Nygaard S."/>
            <person name="Hu H."/>
            <person name="Boomsma J."/>
            <person name="Zhang G."/>
        </authorList>
    </citation>
    <scope>NUCLEOTIDE SEQUENCE [LARGE SCALE GENOMIC DNA]</scope>
    <source>
        <strain evidence="2">Tzet28-1</strain>
        <tissue evidence="2">Whole body</tissue>
    </source>
</reference>
<accession>A0A151XFR7</accession>
<evidence type="ECO:0000313" key="3">
    <source>
        <dbReference type="Proteomes" id="UP000075809"/>
    </source>
</evidence>
<gene>
    <name evidence="2" type="ORF">ALC60_01802</name>
</gene>
<feature type="region of interest" description="Disordered" evidence="1">
    <location>
        <begin position="1"/>
        <end position="38"/>
    </location>
</feature>
<dbReference type="EMBL" id="KQ982182">
    <property type="protein sequence ID" value="KYQ59216.1"/>
    <property type="molecule type" value="Genomic_DNA"/>
</dbReference>